<name>A0A231HE70_9NOCA</name>
<sequence>MLSTQLLGSHQQAIATRRLYTWRYGWDTSEVADTIILQDAVSSFLDGKDALSENDLADLWWSIFDTGNPRANEGLERFTEILSVDTEIDGFEFKLGAWKLDIRSNTANLVLSSALIGGILELEGAIHLPGYTLPLVLSMLFKIEAVRLEAKDKVLVLLLQEKTGDDGRPRSVDELYNLLPKKERRVIAKSDFVAFIERLRQAGKAKQEIGGTFRITPDGKEPWIKINVPWS</sequence>
<dbReference type="Proteomes" id="UP000215506">
    <property type="component" value="Unassembled WGS sequence"/>
</dbReference>
<evidence type="ECO:0000313" key="1">
    <source>
        <dbReference type="EMBL" id="OXR47112.1"/>
    </source>
</evidence>
<gene>
    <name evidence="1" type="ORF">B7C42_00234</name>
</gene>
<dbReference type="EMBL" id="NGAF01000001">
    <property type="protein sequence ID" value="OXR47112.1"/>
    <property type="molecule type" value="Genomic_DNA"/>
</dbReference>
<accession>A0A231HE70</accession>
<evidence type="ECO:0000313" key="2">
    <source>
        <dbReference type="Proteomes" id="UP000215506"/>
    </source>
</evidence>
<protein>
    <submittedName>
        <fullName evidence="1">Uncharacterized protein</fullName>
    </submittedName>
</protein>
<reference evidence="1 2" key="1">
    <citation type="submission" date="2017-07" db="EMBL/GenBank/DDBJ databases">
        <title>First draft Genome Sequence of Nocardia cerradoensis isolated from human infection.</title>
        <authorList>
            <person name="Carrasco G."/>
        </authorList>
    </citation>
    <scope>NUCLEOTIDE SEQUENCE [LARGE SCALE GENOMIC DNA]</scope>
    <source>
        <strain evidence="1 2">CNM20130759</strain>
    </source>
</reference>
<keyword evidence="2" id="KW-1185">Reference proteome</keyword>
<comment type="caution">
    <text evidence="1">The sequence shown here is derived from an EMBL/GenBank/DDBJ whole genome shotgun (WGS) entry which is preliminary data.</text>
</comment>
<dbReference type="AlphaFoldDB" id="A0A231HE70"/>
<proteinExistence type="predicted"/>
<dbReference type="RefSeq" id="WP_143859870.1">
    <property type="nucleotide sequence ID" value="NZ_NGAF01000001.1"/>
</dbReference>
<organism evidence="1 2">
    <name type="scientific">Nocardia cerradoensis</name>
    <dbReference type="NCBI Taxonomy" id="85688"/>
    <lineage>
        <taxon>Bacteria</taxon>
        <taxon>Bacillati</taxon>
        <taxon>Actinomycetota</taxon>
        <taxon>Actinomycetes</taxon>
        <taxon>Mycobacteriales</taxon>
        <taxon>Nocardiaceae</taxon>
        <taxon>Nocardia</taxon>
    </lineage>
</organism>